<keyword evidence="2" id="KW-1185">Reference proteome</keyword>
<accession>A0ACB9CDQ1</accession>
<reference evidence="1 2" key="2">
    <citation type="journal article" date="2022" name="Mol. Ecol. Resour.">
        <title>The genomes of chicory, endive, great burdock and yacon provide insights into Asteraceae paleo-polyploidization history and plant inulin production.</title>
        <authorList>
            <person name="Fan W."/>
            <person name="Wang S."/>
            <person name="Wang H."/>
            <person name="Wang A."/>
            <person name="Jiang F."/>
            <person name="Liu H."/>
            <person name="Zhao H."/>
            <person name="Xu D."/>
            <person name="Zhang Y."/>
        </authorList>
    </citation>
    <scope>NUCLEOTIDE SEQUENCE [LARGE SCALE GENOMIC DNA]</scope>
    <source>
        <strain evidence="2">cv. Yunnan</strain>
        <tissue evidence="1">Leaves</tissue>
    </source>
</reference>
<reference evidence="2" key="1">
    <citation type="journal article" date="2022" name="Mol. Ecol. Resour.">
        <title>The genomes of chicory, endive, great burdock and yacon provide insights into Asteraceae palaeo-polyploidization history and plant inulin production.</title>
        <authorList>
            <person name="Fan W."/>
            <person name="Wang S."/>
            <person name="Wang H."/>
            <person name="Wang A."/>
            <person name="Jiang F."/>
            <person name="Liu H."/>
            <person name="Zhao H."/>
            <person name="Xu D."/>
            <person name="Zhang Y."/>
        </authorList>
    </citation>
    <scope>NUCLEOTIDE SEQUENCE [LARGE SCALE GENOMIC DNA]</scope>
    <source>
        <strain evidence="2">cv. Yunnan</strain>
    </source>
</reference>
<proteinExistence type="predicted"/>
<name>A0ACB9CDQ1_9ASTR</name>
<dbReference type="EMBL" id="CM042038">
    <property type="protein sequence ID" value="KAI3732386.1"/>
    <property type="molecule type" value="Genomic_DNA"/>
</dbReference>
<protein>
    <submittedName>
        <fullName evidence="1">Uncharacterized protein</fullName>
    </submittedName>
</protein>
<gene>
    <name evidence="1" type="ORF">L1987_63591</name>
</gene>
<sequence length="140" mass="15708">MSALSGLVNLLNLDFERCPWMHGGLVHLKGLSKLQPLNFNCCNCIDDADMEPLPELPNLKQLQLCSTKVTDHGVVFLKVILGIYVRTMELLGPAFIKIFGSDPSCADYLKVLIESLFSNTGHNHHFADLFHMVLIDSRKR</sequence>
<evidence type="ECO:0000313" key="1">
    <source>
        <dbReference type="EMBL" id="KAI3732386.1"/>
    </source>
</evidence>
<evidence type="ECO:0000313" key="2">
    <source>
        <dbReference type="Proteomes" id="UP001056120"/>
    </source>
</evidence>
<comment type="caution">
    <text evidence="1">The sequence shown here is derived from an EMBL/GenBank/DDBJ whole genome shotgun (WGS) entry which is preliminary data.</text>
</comment>
<dbReference type="Proteomes" id="UP001056120">
    <property type="component" value="Linkage Group LG21"/>
</dbReference>
<organism evidence="1 2">
    <name type="scientific">Smallanthus sonchifolius</name>
    <dbReference type="NCBI Taxonomy" id="185202"/>
    <lineage>
        <taxon>Eukaryota</taxon>
        <taxon>Viridiplantae</taxon>
        <taxon>Streptophyta</taxon>
        <taxon>Embryophyta</taxon>
        <taxon>Tracheophyta</taxon>
        <taxon>Spermatophyta</taxon>
        <taxon>Magnoliopsida</taxon>
        <taxon>eudicotyledons</taxon>
        <taxon>Gunneridae</taxon>
        <taxon>Pentapetalae</taxon>
        <taxon>asterids</taxon>
        <taxon>campanulids</taxon>
        <taxon>Asterales</taxon>
        <taxon>Asteraceae</taxon>
        <taxon>Asteroideae</taxon>
        <taxon>Heliantheae alliance</taxon>
        <taxon>Millerieae</taxon>
        <taxon>Smallanthus</taxon>
    </lineage>
</organism>